<name>A0A3N5ZAV3_9ALTE</name>
<keyword evidence="1" id="KW-0812">Transmembrane</keyword>
<dbReference type="Proteomes" id="UP000275281">
    <property type="component" value="Unassembled WGS sequence"/>
</dbReference>
<dbReference type="AlphaFoldDB" id="A0A3N5ZAV3"/>
<keyword evidence="1" id="KW-0472">Membrane</keyword>
<evidence type="ECO:0008006" key="4">
    <source>
        <dbReference type="Google" id="ProtNLM"/>
    </source>
</evidence>
<evidence type="ECO:0000313" key="3">
    <source>
        <dbReference type="Proteomes" id="UP000275281"/>
    </source>
</evidence>
<evidence type="ECO:0000256" key="1">
    <source>
        <dbReference type="SAM" id="Phobius"/>
    </source>
</evidence>
<feature type="transmembrane region" description="Helical" evidence="1">
    <location>
        <begin position="20"/>
        <end position="42"/>
    </location>
</feature>
<dbReference type="OrthoDB" id="5702865at2"/>
<proteinExistence type="predicted"/>
<sequence>MPMQGRTIKLEKGFSLLEAIVALLLVTMLSMTTFSWISNLLLSVSKIEENALRNVTQRNVTEFIEDINVMARPSGIQELGGVTLQWDAALIEPIKRGKSMTGGNTAFELGLYRVSVTLTDVTGKAAQFEVVQVGYRGLLESPL</sequence>
<keyword evidence="1" id="KW-1133">Transmembrane helix</keyword>
<gene>
    <name evidence="2" type="ORF">DRW07_02540</name>
</gene>
<dbReference type="InterPro" id="IPR012902">
    <property type="entry name" value="N_methyl_site"/>
</dbReference>
<reference evidence="2 3" key="1">
    <citation type="submission" date="2018-11" db="EMBL/GenBank/DDBJ databases">
        <authorList>
            <person name="Ye M.-Q."/>
            <person name="Du Z.-J."/>
        </authorList>
    </citation>
    <scope>NUCLEOTIDE SEQUENCE [LARGE SCALE GENOMIC DNA]</scope>
    <source>
        <strain evidence="2 3">U0105</strain>
    </source>
</reference>
<protein>
    <recommendedName>
        <fullName evidence="4">Prepilin-type N-terminal cleavage/methylation domain-containing protein</fullName>
    </recommendedName>
</protein>
<keyword evidence="3" id="KW-1185">Reference proteome</keyword>
<organism evidence="2 3">
    <name type="scientific">Alteromonas sediminis</name>
    <dbReference type="NCBI Taxonomy" id="2259342"/>
    <lineage>
        <taxon>Bacteria</taxon>
        <taxon>Pseudomonadati</taxon>
        <taxon>Pseudomonadota</taxon>
        <taxon>Gammaproteobacteria</taxon>
        <taxon>Alteromonadales</taxon>
        <taxon>Alteromonadaceae</taxon>
        <taxon>Alteromonas/Salinimonas group</taxon>
        <taxon>Alteromonas</taxon>
    </lineage>
</organism>
<evidence type="ECO:0000313" key="2">
    <source>
        <dbReference type="EMBL" id="RPJ68304.1"/>
    </source>
</evidence>
<accession>A0A3N5ZAV3</accession>
<dbReference type="RefSeq" id="WP_124026305.1">
    <property type="nucleotide sequence ID" value="NZ_JBHRSN010000005.1"/>
</dbReference>
<dbReference type="PROSITE" id="PS00409">
    <property type="entry name" value="PROKAR_NTER_METHYL"/>
    <property type="match status" value="1"/>
</dbReference>
<dbReference type="EMBL" id="RPOK01000001">
    <property type="protein sequence ID" value="RPJ68304.1"/>
    <property type="molecule type" value="Genomic_DNA"/>
</dbReference>
<comment type="caution">
    <text evidence="2">The sequence shown here is derived from an EMBL/GenBank/DDBJ whole genome shotgun (WGS) entry which is preliminary data.</text>
</comment>